<organism evidence="13 14">
    <name type="scientific">Daphnia magna</name>
    <dbReference type="NCBI Taxonomy" id="35525"/>
    <lineage>
        <taxon>Eukaryota</taxon>
        <taxon>Metazoa</taxon>
        <taxon>Ecdysozoa</taxon>
        <taxon>Arthropoda</taxon>
        <taxon>Crustacea</taxon>
        <taxon>Branchiopoda</taxon>
        <taxon>Diplostraca</taxon>
        <taxon>Cladocera</taxon>
        <taxon>Anomopoda</taxon>
        <taxon>Daphniidae</taxon>
        <taxon>Daphnia</taxon>
    </lineage>
</organism>
<sequence>MQIRRFSRFCSFPLSTMQVLHVVCLLVALGLSAAILPKSVDYSGHKVVSVLPKSEKGLRTLENFERQGTIKYWIHPAGLNRPASFQISASDFELVSNVLADQALSPIVLIDNIQELIEKQNKEILERQLENANSKAFDFENFHTYSELLAFMQETAANNPLVSYSVIGQSYEGRDIGQATVRTGSAGVKQIIFLECGIHAREWITESTCIWIFDQLANGYGVDAEITALVDKFDWIIVPTSNPDGYEYSWASDRLWRKNRALTDNALCPGVDLNRNYDANFGGDGSSPLPCSETYHGVSAFSESEAAAIRDSLAANRGFVKAFVSVHSYGGIWMSPYGYIRELPLEYDEMYRVMAIGAEAITATYGTPFEYANEAAILYLTSGTTRDYAYVGGDNIIYAYTIETRGKAYGFVPPPSEILETAIETWNGIKAMANNLL</sequence>
<evidence type="ECO:0000256" key="6">
    <source>
        <dbReference type="ARBA" id="ARBA00022729"/>
    </source>
</evidence>
<evidence type="ECO:0000256" key="10">
    <source>
        <dbReference type="ARBA" id="ARBA00023157"/>
    </source>
</evidence>
<dbReference type="CDD" id="cd03860">
    <property type="entry name" value="M14_CP_A-B_like"/>
    <property type="match status" value="1"/>
</dbReference>
<evidence type="ECO:0000313" key="14">
    <source>
        <dbReference type="Proteomes" id="UP001234178"/>
    </source>
</evidence>
<keyword evidence="9" id="KW-0482">Metalloprotease</keyword>
<keyword evidence="7" id="KW-0378">Hydrolase</keyword>
<evidence type="ECO:0000256" key="9">
    <source>
        <dbReference type="ARBA" id="ARBA00023049"/>
    </source>
</evidence>
<evidence type="ECO:0000256" key="4">
    <source>
        <dbReference type="ARBA" id="ARBA00022670"/>
    </source>
</evidence>
<dbReference type="Proteomes" id="UP001234178">
    <property type="component" value="Unassembled WGS sequence"/>
</dbReference>
<evidence type="ECO:0000313" key="13">
    <source>
        <dbReference type="EMBL" id="KAK4002786.1"/>
    </source>
</evidence>
<protein>
    <recommendedName>
        <fullName evidence="12">Peptidase M14 domain-containing protein</fullName>
    </recommendedName>
</protein>
<dbReference type="EMBL" id="JAOYFB010000001">
    <property type="protein sequence ID" value="KAK4002786.1"/>
    <property type="molecule type" value="Genomic_DNA"/>
</dbReference>
<keyword evidence="3" id="KW-0121">Carboxypeptidase</keyword>
<evidence type="ECO:0000256" key="7">
    <source>
        <dbReference type="ARBA" id="ARBA00022801"/>
    </source>
</evidence>
<comment type="caution">
    <text evidence="13">The sequence shown here is derived from an EMBL/GenBank/DDBJ whole genome shotgun (WGS) entry which is preliminary data.</text>
</comment>
<dbReference type="InterPro" id="IPR003146">
    <property type="entry name" value="M14A_act_pep"/>
</dbReference>
<evidence type="ECO:0000256" key="3">
    <source>
        <dbReference type="ARBA" id="ARBA00022645"/>
    </source>
</evidence>
<gene>
    <name evidence="13" type="ORF">OUZ56_004588</name>
</gene>
<keyword evidence="5" id="KW-0479">Metal-binding</keyword>
<keyword evidence="10" id="KW-1015">Disulfide bond</keyword>
<keyword evidence="8" id="KW-0862">Zinc</keyword>
<keyword evidence="4" id="KW-0645">Protease</keyword>
<dbReference type="SMART" id="SM00631">
    <property type="entry name" value="Zn_pept"/>
    <property type="match status" value="1"/>
</dbReference>
<dbReference type="InterPro" id="IPR000834">
    <property type="entry name" value="Peptidase_M14"/>
</dbReference>
<dbReference type="SUPFAM" id="SSF54897">
    <property type="entry name" value="Protease propeptides/inhibitors"/>
    <property type="match status" value="1"/>
</dbReference>
<evidence type="ECO:0000256" key="5">
    <source>
        <dbReference type="ARBA" id="ARBA00022723"/>
    </source>
</evidence>
<evidence type="ECO:0000256" key="2">
    <source>
        <dbReference type="ARBA" id="ARBA00005988"/>
    </source>
</evidence>
<evidence type="ECO:0000256" key="8">
    <source>
        <dbReference type="ARBA" id="ARBA00022833"/>
    </source>
</evidence>
<evidence type="ECO:0000256" key="1">
    <source>
        <dbReference type="ARBA" id="ARBA00001947"/>
    </source>
</evidence>
<dbReference type="Pfam" id="PF00246">
    <property type="entry name" value="Peptidase_M14"/>
    <property type="match status" value="1"/>
</dbReference>
<dbReference type="PRINTS" id="PR00765">
    <property type="entry name" value="CRBOXYPTASEA"/>
</dbReference>
<dbReference type="Gene3D" id="3.40.630.10">
    <property type="entry name" value="Zn peptidases"/>
    <property type="match status" value="1"/>
</dbReference>
<dbReference type="SUPFAM" id="SSF53187">
    <property type="entry name" value="Zn-dependent exopeptidases"/>
    <property type="match status" value="1"/>
</dbReference>
<evidence type="ECO:0000259" key="12">
    <source>
        <dbReference type="PROSITE" id="PS52035"/>
    </source>
</evidence>
<dbReference type="PANTHER" id="PTHR11705">
    <property type="entry name" value="PROTEASE FAMILY M14 CARBOXYPEPTIDASE A,B"/>
    <property type="match status" value="1"/>
</dbReference>
<feature type="domain" description="Peptidase M14" evidence="12">
    <location>
        <begin position="141"/>
        <end position="436"/>
    </location>
</feature>
<dbReference type="InterPro" id="IPR036990">
    <property type="entry name" value="M14A-like_propep"/>
</dbReference>
<dbReference type="Pfam" id="PF02244">
    <property type="entry name" value="Propep_M14"/>
    <property type="match status" value="1"/>
</dbReference>
<name>A0ABQ9YQH6_9CRUS</name>
<proteinExistence type="inferred from homology"/>
<accession>A0ABQ9YQH6</accession>
<evidence type="ECO:0000256" key="11">
    <source>
        <dbReference type="PROSITE-ProRule" id="PRU01379"/>
    </source>
</evidence>
<keyword evidence="6" id="KW-0732">Signal</keyword>
<comment type="cofactor">
    <cofactor evidence="1">
        <name>Zn(2+)</name>
        <dbReference type="ChEBI" id="CHEBI:29105"/>
    </cofactor>
</comment>
<dbReference type="PROSITE" id="PS52035">
    <property type="entry name" value="PEPTIDASE_M14"/>
    <property type="match status" value="1"/>
</dbReference>
<dbReference type="Gene3D" id="3.30.70.340">
    <property type="entry name" value="Metallocarboxypeptidase-like"/>
    <property type="match status" value="1"/>
</dbReference>
<keyword evidence="14" id="KW-1185">Reference proteome</keyword>
<reference evidence="13 14" key="1">
    <citation type="journal article" date="2023" name="Nucleic Acids Res.">
        <title>The hologenome of Daphnia magna reveals possible DNA methylation and microbiome-mediated evolution of the host genome.</title>
        <authorList>
            <person name="Chaturvedi A."/>
            <person name="Li X."/>
            <person name="Dhandapani V."/>
            <person name="Marshall H."/>
            <person name="Kissane S."/>
            <person name="Cuenca-Cambronero M."/>
            <person name="Asole G."/>
            <person name="Calvet F."/>
            <person name="Ruiz-Romero M."/>
            <person name="Marangio P."/>
            <person name="Guigo R."/>
            <person name="Rago D."/>
            <person name="Mirbahai L."/>
            <person name="Eastwood N."/>
            <person name="Colbourne J.K."/>
            <person name="Zhou J."/>
            <person name="Mallon E."/>
            <person name="Orsini L."/>
        </authorList>
    </citation>
    <scope>NUCLEOTIDE SEQUENCE [LARGE SCALE GENOMIC DNA]</scope>
    <source>
        <strain evidence="13">LRV0_1</strain>
    </source>
</reference>
<dbReference type="PANTHER" id="PTHR11705:SF91">
    <property type="entry name" value="FI01817P-RELATED"/>
    <property type="match status" value="1"/>
</dbReference>
<comment type="similarity">
    <text evidence="2 11">Belongs to the peptidase M14 family.</text>
</comment>
<feature type="active site" description="Proton donor/acceptor" evidence="11">
    <location>
        <position position="403"/>
    </location>
</feature>